<evidence type="ECO:0000256" key="1">
    <source>
        <dbReference type="SAM" id="MobiDB-lite"/>
    </source>
</evidence>
<accession>A0ABR3JPV7</accession>
<feature type="region of interest" description="Disordered" evidence="1">
    <location>
        <begin position="1"/>
        <end position="23"/>
    </location>
</feature>
<protein>
    <submittedName>
        <fullName evidence="2">Uncharacterized protein</fullName>
    </submittedName>
</protein>
<feature type="compositionally biased region" description="Polar residues" evidence="1">
    <location>
        <begin position="1"/>
        <end position="13"/>
    </location>
</feature>
<gene>
    <name evidence="2" type="ORF">HGRIS_001131</name>
</gene>
<dbReference type="Proteomes" id="UP001556367">
    <property type="component" value="Unassembled WGS sequence"/>
</dbReference>
<reference evidence="3" key="1">
    <citation type="submission" date="2024-06" db="EMBL/GenBank/DDBJ databases">
        <title>Multi-omics analyses provide insights into the biosynthesis of the anticancer antibiotic pleurotin in Hohenbuehelia grisea.</title>
        <authorList>
            <person name="Weaver J.A."/>
            <person name="Alberti F."/>
        </authorList>
    </citation>
    <scope>NUCLEOTIDE SEQUENCE [LARGE SCALE GENOMIC DNA]</scope>
    <source>
        <strain evidence="3">T-177</strain>
    </source>
</reference>
<name>A0ABR3JPV7_9AGAR</name>
<proteinExistence type="predicted"/>
<evidence type="ECO:0000313" key="2">
    <source>
        <dbReference type="EMBL" id="KAL0957323.1"/>
    </source>
</evidence>
<evidence type="ECO:0000313" key="3">
    <source>
        <dbReference type="Proteomes" id="UP001556367"/>
    </source>
</evidence>
<comment type="caution">
    <text evidence="2">The sequence shown here is derived from an EMBL/GenBank/DDBJ whole genome shotgun (WGS) entry which is preliminary data.</text>
</comment>
<keyword evidence="3" id="KW-1185">Reference proteome</keyword>
<organism evidence="2 3">
    <name type="scientific">Hohenbuehelia grisea</name>
    <dbReference type="NCBI Taxonomy" id="104357"/>
    <lineage>
        <taxon>Eukaryota</taxon>
        <taxon>Fungi</taxon>
        <taxon>Dikarya</taxon>
        <taxon>Basidiomycota</taxon>
        <taxon>Agaricomycotina</taxon>
        <taxon>Agaricomycetes</taxon>
        <taxon>Agaricomycetidae</taxon>
        <taxon>Agaricales</taxon>
        <taxon>Pleurotineae</taxon>
        <taxon>Pleurotaceae</taxon>
        <taxon>Hohenbuehelia</taxon>
    </lineage>
</organism>
<dbReference type="EMBL" id="JASNQZ010000005">
    <property type="protein sequence ID" value="KAL0957323.1"/>
    <property type="molecule type" value="Genomic_DNA"/>
</dbReference>
<sequence>MRSVTGTSSQGNMNKRAKGQGLGPFHRPFLCQILISFKTLRSSPNSPKWLPYRPSLFPFSWQLPSPTSLMMVVSTTTLSLPAVISLTVSTREYPTNGIPT</sequence>